<dbReference type="RefSeq" id="WP_184927104.1">
    <property type="nucleotide sequence ID" value="NZ_JACHMO010000001.1"/>
</dbReference>
<evidence type="ECO:0000313" key="2">
    <source>
        <dbReference type="EMBL" id="MBB5807096.1"/>
    </source>
</evidence>
<dbReference type="EMBL" id="JACHMO010000001">
    <property type="protein sequence ID" value="MBB5807096.1"/>
    <property type="molecule type" value="Genomic_DNA"/>
</dbReference>
<evidence type="ECO:0008006" key="4">
    <source>
        <dbReference type="Google" id="ProtNLM"/>
    </source>
</evidence>
<accession>A0A7W9HRY7</accession>
<sequence>MTTDDGRPSSRDSAIDHWLGDVSGGPEVLLSVDQLTGLMLAVGRDRPAEVPEEIMLRWHRLLAVQRRVADQSEPTFIDQARRQGWSWQRIAEVLGLPDAEAAERRQADLAAELARTLPTALPGPWRGAAGGFDGEDSRG</sequence>
<keyword evidence="3" id="KW-1185">Reference proteome</keyword>
<protein>
    <recommendedName>
        <fullName evidence="4">Sigma-70-like protein</fullName>
    </recommendedName>
</protein>
<name>A0A7W9HRY7_9PSEU</name>
<dbReference type="Proteomes" id="UP000552097">
    <property type="component" value="Unassembled WGS sequence"/>
</dbReference>
<gene>
    <name evidence="2" type="ORF">F4560_006864</name>
</gene>
<evidence type="ECO:0000256" key="1">
    <source>
        <dbReference type="SAM" id="MobiDB-lite"/>
    </source>
</evidence>
<dbReference type="AlphaFoldDB" id="A0A7W9HRY7"/>
<reference evidence="2 3" key="1">
    <citation type="submission" date="2020-08" db="EMBL/GenBank/DDBJ databases">
        <title>Sequencing the genomes of 1000 actinobacteria strains.</title>
        <authorList>
            <person name="Klenk H.-P."/>
        </authorList>
    </citation>
    <scope>NUCLEOTIDE SEQUENCE [LARGE SCALE GENOMIC DNA]</scope>
    <source>
        <strain evidence="2 3">DSM 45486</strain>
    </source>
</reference>
<feature type="region of interest" description="Disordered" evidence="1">
    <location>
        <begin position="120"/>
        <end position="139"/>
    </location>
</feature>
<organism evidence="2 3">
    <name type="scientific">Saccharothrix ecbatanensis</name>
    <dbReference type="NCBI Taxonomy" id="1105145"/>
    <lineage>
        <taxon>Bacteria</taxon>
        <taxon>Bacillati</taxon>
        <taxon>Actinomycetota</taxon>
        <taxon>Actinomycetes</taxon>
        <taxon>Pseudonocardiales</taxon>
        <taxon>Pseudonocardiaceae</taxon>
        <taxon>Saccharothrix</taxon>
    </lineage>
</organism>
<evidence type="ECO:0000313" key="3">
    <source>
        <dbReference type="Proteomes" id="UP000552097"/>
    </source>
</evidence>
<comment type="caution">
    <text evidence="2">The sequence shown here is derived from an EMBL/GenBank/DDBJ whole genome shotgun (WGS) entry which is preliminary data.</text>
</comment>
<proteinExistence type="predicted"/>